<dbReference type="AlphaFoldDB" id="A0A9P4Y243"/>
<feature type="compositionally biased region" description="Basic and acidic residues" evidence="1">
    <location>
        <begin position="67"/>
        <end position="76"/>
    </location>
</feature>
<evidence type="ECO:0000313" key="3">
    <source>
        <dbReference type="Proteomes" id="UP000803844"/>
    </source>
</evidence>
<keyword evidence="3" id="KW-1185">Reference proteome</keyword>
<dbReference type="RefSeq" id="XP_040776538.1">
    <property type="nucleotide sequence ID" value="XM_040919586.1"/>
</dbReference>
<feature type="region of interest" description="Disordered" evidence="1">
    <location>
        <begin position="1"/>
        <end position="107"/>
    </location>
</feature>
<feature type="compositionally biased region" description="Low complexity" evidence="1">
    <location>
        <begin position="39"/>
        <end position="63"/>
    </location>
</feature>
<feature type="compositionally biased region" description="Polar residues" evidence="1">
    <location>
        <begin position="9"/>
        <end position="26"/>
    </location>
</feature>
<dbReference type="Proteomes" id="UP000803844">
    <property type="component" value="Unassembled WGS sequence"/>
</dbReference>
<name>A0A9P4Y243_CRYP1</name>
<gene>
    <name evidence="2" type="ORF">M406DRAFT_322001</name>
</gene>
<evidence type="ECO:0000313" key="2">
    <source>
        <dbReference type="EMBL" id="KAF3765577.1"/>
    </source>
</evidence>
<dbReference type="GeneID" id="63836715"/>
<protein>
    <submittedName>
        <fullName evidence="2">Uncharacterized protein</fullName>
    </submittedName>
</protein>
<dbReference type="EMBL" id="MU032347">
    <property type="protein sequence ID" value="KAF3765577.1"/>
    <property type="molecule type" value="Genomic_DNA"/>
</dbReference>
<comment type="caution">
    <text evidence="2">The sequence shown here is derived from an EMBL/GenBank/DDBJ whole genome shotgun (WGS) entry which is preliminary data.</text>
</comment>
<organism evidence="2 3">
    <name type="scientific">Cryphonectria parasitica (strain ATCC 38755 / EP155)</name>
    <dbReference type="NCBI Taxonomy" id="660469"/>
    <lineage>
        <taxon>Eukaryota</taxon>
        <taxon>Fungi</taxon>
        <taxon>Dikarya</taxon>
        <taxon>Ascomycota</taxon>
        <taxon>Pezizomycotina</taxon>
        <taxon>Sordariomycetes</taxon>
        <taxon>Sordariomycetidae</taxon>
        <taxon>Diaporthales</taxon>
        <taxon>Cryphonectriaceae</taxon>
        <taxon>Cryphonectria-Endothia species complex</taxon>
        <taxon>Cryphonectria</taxon>
    </lineage>
</organism>
<accession>A0A9P4Y243</accession>
<proteinExistence type="predicted"/>
<reference evidence="2" key="1">
    <citation type="journal article" date="2020" name="Phytopathology">
        <title>Genome sequence of the chestnut blight fungus Cryphonectria parasitica EP155: A fundamental resource for an archetypical invasive plant pathogen.</title>
        <authorList>
            <person name="Crouch J.A."/>
            <person name="Dawe A."/>
            <person name="Aerts A."/>
            <person name="Barry K."/>
            <person name="Churchill A.C.L."/>
            <person name="Grimwood J."/>
            <person name="Hillman B."/>
            <person name="Milgroom M.G."/>
            <person name="Pangilinan J."/>
            <person name="Smith M."/>
            <person name="Salamov A."/>
            <person name="Schmutz J."/>
            <person name="Yadav J."/>
            <person name="Grigoriev I.V."/>
            <person name="Nuss D."/>
        </authorList>
    </citation>
    <scope>NUCLEOTIDE SEQUENCE</scope>
    <source>
        <strain evidence="2">EP155</strain>
    </source>
</reference>
<evidence type="ECO:0000256" key="1">
    <source>
        <dbReference type="SAM" id="MobiDB-lite"/>
    </source>
</evidence>
<dbReference type="OrthoDB" id="4590524at2759"/>
<sequence length="177" mass="18166">MKQDPLAPQSPSGYSLSCSGHQQITPSVMDELDTPPPYTASASPRTAATATAATHATSNGTSSPRISVHELGEQRPRPSPYNLPSEDTGPYVSLPEMTTSPNSREDDHAGMKYEDQAGCCFSDTGGCCFSTRGGCCFSDTGGCCFSESGGCCFSSRGGCCCSHGGGGCCSSGISSEK</sequence>